<evidence type="ECO:0000259" key="2">
    <source>
        <dbReference type="PROSITE" id="PS51782"/>
    </source>
</evidence>
<feature type="domain" description="LysM" evidence="2">
    <location>
        <begin position="334"/>
        <end position="377"/>
    </location>
</feature>
<dbReference type="SUPFAM" id="SSF53955">
    <property type="entry name" value="Lysozyme-like"/>
    <property type="match status" value="1"/>
</dbReference>
<accession>A0A4Y5YFL2</accession>
<dbReference type="CDD" id="cd00118">
    <property type="entry name" value="LysM"/>
    <property type="match status" value="2"/>
</dbReference>
<dbReference type="Gene3D" id="3.10.350.10">
    <property type="entry name" value="LysM domain"/>
    <property type="match status" value="3"/>
</dbReference>
<dbReference type="Pfam" id="PF01464">
    <property type="entry name" value="SLT"/>
    <property type="match status" value="1"/>
</dbReference>
<dbReference type="FunFam" id="1.10.530.10:FF:000004">
    <property type="entry name" value="Membrane-bound lytic murein transglycosylase D"/>
    <property type="match status" value="1"/>
</dbReference>
<name>A0A4Y5YFL2_9GAMM</name>
<dbReference type="PROSITE" id="PS51257">
    <property type="entry name" value="PROKAR_LIPOPROTEIN"/>
    <property type="match status" value="1"/>
</dbReference>
<dbReference type="GO" id="GO:0000270">
    <property type="term" value="P:peptidoglycan metabolic process"/>
    <property type="evidence" value="ECO:0007669"/>
    <property type="project" value="InterPro"/>
</dbReference>
<feature type="domain" description="LysM" evidence="2">
    <location>
        <begin position="408"/>
        <end position="452"/>
    </location>
</feature>
<dbReference type="RefSeq" id="WP_140234341.1">
    <property type="nucleotide sequence ID" value="NZ_CP041036.1"/>
</dbReference>
<dbReference type="EMBL" id="CP041036">
    <property type="protein sequence ID" value="QDE31465.1"/>
    <property type="molecule type" value="Genomic_DNA"/>
</dbReference>
<dbReference type="Gene3D" id="1.10.530.10">
    <property type="match status" value="1"/>
</dbReference>
<dbReference type="InterPro" id="IPR023346">
    <property type="entry name" value="Lysozyme-like_dom_sf"/>
</dbReference>
<dbReference type="PANTHER" id="PTHR33734:SF22">
    <property type="entry name" value="MEMBRANE-BOUND LYTIC MUREIN TRANSGLYCOSYLASE D"/>
    <property type="match status" value="1"/>
</dbReference>
<dbReference type="AlphaFoldDB" id="A0A4Y5YFL2"/>
<evidence type="ECO:0000313" key="3">
    <source>
        <dbReference type="EMBL" id="QDE31465.1"/>
    </source>
</evidence>
<dbReference type="GO" id="GO:0016020">
    <property type="term" value="C:membrane"/>
    <property type="evidence" value="ECO:0007669"/>
    <property type="project" value="InterPro"/>
</dbReference>
<dbReference type="CDD" id="cd16894">
    <property type="entry name" value="MltD-like"/>
    <property type="match status" value="1"/>
</dbReference>
<dbReference type="InterPro" id="IPR036779">
    <property type="entry name" value="LysM_dom_sf"/>
</dbReference>
<dbReference type="KEGG" id="spol:FH971_11110"/>
<evidence type="ECO:0000256" key="1">
    <source>
        <dbReference type="ARBA" id="ARBA00007734"/>
    </source>
</evidence>
<evidence type="ECO:0000313" key="4">
    <source>
        <dbReference type="Proteomes" id="UP000319809"/>
    </source>
</evidence>
<dbReference type="PROSITE" id="PS00922">
    <property type="entry name" value="TRANSGLYCOSYLASE"/>
    <property type="match status" value="1"/>
</dbReference>
<dbReference type="Pfam" id="PF01476">
    <property type="entry name" value="LysM"/>
    <property type="match status" value="3"/>
</dbReference>
<gene>
    <name evidence="3" type="ORF">FH971_11110</name>
</gene>
<dbReference type="SMART" id="SM00257">
    <property type="entry name" value="LysM"/>
    <property type="match status" value="3"/>
</dbReference>
<comment type="similarity">
    <text evidence="1">Belongs to the transglycosylase Slt family.</text>
</comment>
<proteinExistence type="inferred from homology"/>
<protein>
    <submittedName>
        <fullName evidence="3">LysM peptidoglycan-binding domain-containing protein</fullName>
    </submittedName>
</protein>
<dbReference type="InterPro" id="IPR000189">
    <property type="entry name" value="Transglyc_AS"/>
</dbReference>
<dbReference type="PROSITE" id="PS51782">
    <property type="entry name" value="LYSM"/>
    <property type="match status" value="3"/>
</dbReference>
<reference evidence="3 4" key="1">
    <citation type="submission" date="2019-06" db="EMBL/GenBank/DDBJ databases">
        <title>The genome of Shewanella sp. SM1901.</title>
        <authorList>
            <person name="Cha Q."/>
        </authorList>
    </citation>
    <scope>NUCLEOTIDE SEQUENCE [LARGE SCALE GENOMIC DNA]</scope>
    <source>
        <strain evidence="3 4">SM1901</strain>
    </source>
</reference>
<dbReference type="Proteomes" id="UP000319809">
    <property type="component" value="Chromosome"/>
</dbReference>
<sequence length="517" mass="57597">MKANFIIIAGCMLAVTGCQTLHTAEPSSDSSNKTVNTNVKNKKSSTVTLEQIEEQVAEVNDLWFRIDNQMHFPVVDNVLVNQYRQWYIDNPQHLEIVTQRAKPYLYYIVEQLEQRNLPIELALLPIVESGFDPLAYSTSNASGLWQLTAPTALSFGVKTNWWYDGRRDVASSTKAALDLMEYLYAKMGQNWLYTIAAYNSGEGRVFNAIKHNQARGKSTDFWSLSLPRETTHYVPQLLALADVIKHADKYGINLAAIDNLPQIEVVNIESQLDINLAADLAQIDISDLKAINPGLKRWATAPQGPHHLIVPSEKASTFKRALATIEPDSRINWVRYKIKSGDSISEIADQFETTATLIRSSNGIKGNNIIAGRFLIIPVAAKDPDLVTMIADQVLARKTVIKSSVNKQTYTVKSGDSLWKIAQTHQVSVAQLSKWNNLKKQSTLSVGKSLVIYPNEVSINTAGNEKTVNYRVQSGDSLARIALKYKVTVAELIEWNSLEKSTLIQPGQILKLIVTNS</sequence>
<dbReference type="GO" id="GO:0008932">
    <property type="term" value="F:lytic endotransglycosylase activity"/>
    <property type="evidence" value="ECO:0007669"/>
    <property type="project" value="TreeGrafter"/>
</dbReference>
<organism evidence="3 4">
    <name type="scientific">Shewanella polaris</name>
    <dbReference type="NCBI Taxonomy" id="2588449"/>
    <lineage>
        <taxon>Bacteria</taxon>
        <taxon>Pseudomonadati</taxon>
        <taxon>Pseudomonadota</taxon>
        <taxon>Gammaproteobacteria</taxon>
        <taxon>Alteromonadales</taxon>
        <taxon>Shewanellaceae</taxon>
        <taxon>Shewanella</taxon>
    </lineage>
</organism>
<dbReference type="SUPFAM" id="SSF54106">
    <property type="entry name" value="LysM domain"/>
    <property type="match status" value="3"/>
</dbReference>
<dbReference type="InterPro" id="IPR008258">
    <property type="entry name" value="Transglycosylase_SLT_dom_1"/>
</dbReference>
<dbReference type="PANTHER" id="PTHR33734">
    <property type="entry name" value="LYSM DOMAIN-CONTAINING GPI-ANCHORED PROTEIN 2"/>
    <property type="match status" value="1"/>
</dbReference>
<feature type="domain" description="LysM" evidence="2">
    <location>
        <begin position="468"/>
        <end position="512"/>
    </location>
</feature>
<dbReference type="InterPro" id="IPR018392">
    <property type="entry name" value="LysM"/>
</dbReference>
<keyword evidence="4" id="KW-1185">Reference proteome</keyword>